<comment type="caution">
    <text evidence="18">The sequence shown here is derived from an EMBL/GenBank/DDBJ whole genome shotgun (WGS) entry which is preliminary data.</text>
</comment>
<feature type="transmembrane region" description="Helical" evidence="15">
    <location>
        <begin position="79"/>
        <end position="106"/>
    </location>
</feature>
<sequence>MGLIVSALLHAHTRASKHEGNLPYLQLVLGFNAAVYALHMYLDIRQLRAIKLPLPPKELRGVSDTAEYKKTQAYQTDKWWFSLVQGVYGFLLSSGLLFFMYLPWLWHISTQVVSRLGLSGEITVSVAFFLLDSLKDQLLGIPWSLWNTFIVEQRHGFNKQTPLLFITDQLKQAALSAVLIPPIVAGFTWILLNTGPGLPFALWAFIFAVQIIALTIYPVLIAPLFNKFDPLPPGALREKIEGLASSLKFPLTKLYVVDGSTRSAHSNAYMYGLYKNKRIVLFDTLIEQCSEGQVVAVLAHELGHWKLSHTVQNLVLTQAHLLLSFSLFAAVRTSPALFASFGFRSSRPAIIAFMLFQFISAPLEEVLAFLMNLVSRSFEFQADRFAASLGRAEELRGALLRLDAKNRSAQNVDHLFSLFHHSHPPLVERLAALDGALKQADGGAAAKKAD</sequence>
<evidence type="ECO:0000256" key="15">
    <source>
        <dbReference type="RuleBase" id="RU366005"/>
    </source>
</evidence>
<reference evidence="18 19" key="1">
    <citation type="journal article" date="2024" name="Nat. Commun.">
        <title>Phylogenomics reveals the evolutionary origins of lichenization in chlorophyte algae.</title>
        <authorList>
            <person name="Puginier C."/>
            <person name="Libourel C."/>
            <person name="Otte J."/>
            <person name="Skaloud P."/>
            <person name="Haon M."/>
            <person name="Grisel S."/>
            <person name="Petersen M."/>
            <person name="Berrin J.G."/>
            <person name="Delaux P.M."/>
            <person name="Dal Grande F."/>
            <person name="Keller J."/>
        </authorList>
    </citation>
    <scope>NUCLEOTIDE SEQUENCE [LARGE SCALE GENOMIC DNA]</scope>
    <source>
        <strain evidence="18 19">SAG 245.80</strain>
    </source>
</reference>
<keyword evidence="3 15" id="KW-0812">Transmembrane</keyword>
<evidence type="ECO:0000256" key="11">
    <source>
        <dbReference type="ARBA" id="ARBA00044456"/>
    </source>
</evidence>
<comment type="similarity">
    <text evidence="12 15">Belongs to the peptidase M48A family.</text>
</comment>
<comment type="cofactor">
    <cofactor evidence="14 15">
        <name>Zn(2+)</name>
        <dbReference type="ChEBI" id="CHEBI:29105"/>
    </cofactor>
    <text evidence="14 15">Binds 1 zinc ion per subunit.</text>
</comment>
<evidence type="ECO:0000256" key="13">
    <source>
        <dbReference type="PIRSR" id="PIRSR627057-1"/>
    </source>
</evidence>
<proteinExistence type="inferred from homology"/>
<feature type="binding site" evidence="14">
    <location>
        <position position="304"/>
    </location>
    <ligand>
        <name>Zn(2+)</name>
        <dbReference type="ChEBI" id="CHEBI:29105"/>
        <note>catalytic</note>
    </ligand>
</feature>
<dbReference type="Pfam" id="PF01435">
    <property type="entry name" value="Peptidase_M48"/>
    <property type="match status" value="1"/>
</dbReference>
<evidence type="ECO:0000256" key="5">
    <source>
        <dbReference type="ARBA" id="ARBA00022801"/>
    </source>
</evidence>
<keyword evidence="9 15" id="KW-0482">Metalloprotease</keyword>
<accession>A0AAW1QZT3</accession>
<evidence type="ECO:0000259" key="16">
    <source>
        <dbReference type="Pfam" id="PF01435"/>
    </source>
</evidence>
<feature type="transmembrane region" description="Helical" evidence="15">
    <location>
        <begin position="173"/>
        <end position="192"/>
    </location>
</feature>
<dbReference type="InterPro" id="IPR032456">
    <property type="entry name" value="Peptidase_M48_N"/>
</dbReference>
<feature type="binding site" evidence="14">
    <location>
        <position position="379"/>
    </location>
    <ligand>
        <name>Zn(2+)</name>
        <dbReference type="ChEBI" id="CHEBI:29105"/>
        <note>catalytic</note>
    </ligand>
</feature>
<feature type="active site" evidence="13">
    <location>
        <position position="301"/>
    </location>
</feature>
<evidence type="ECO:0000256" key="14">
    <source>
        <dbReference type="PIRSR" id="PIRSR627057-2"/>
    </source>
</evidence>
<keyword evidence="19" id="KW-1185">Reference proteome</keyword>
<keyword evidence="6 15" id="KW-0256">Endoplasmic reticulum</keyword>
<protein>
    <recommendedName>
        <fullName evidence="15">CAAX prenyl protease</fullName>
        <ecNumber evidence="15">3.4.24.84</ecNumber>
    </recommendedName>
</protein>
<evidence type="ECO:0000256" key="2">
    <source>
        <dbReference type="ARBA" id="ARBA00022670"/>
    </source>
</evidence>
<feature type="domain" description="CAAX prenyl protease 1 N-terminal" evidence="17">
    <location>
        <begin position="46"/>
        <end position="227"/>
    </location>
</feature>
<evidence type="ECO:0000256" key="10">
    <source>
        <dbReference type="ARBA" id="ARBA00023136"/>
    </source>
</evidence>
<dbReference type="InterPro" id="IPR001915">
    <property type="entry name" value="Peptidase_M48"/>
</dbReference>
<evidence type="ECO:0000256" key="4">
    <source>
        <dbReference type="ARBA" id="ARBA00022723"/>
    </source>
</evidence>
<dbReference type="EMBL" id="JALJOU010000062">
    <property type="protein sequence ID" value="KAK9826840.1"/>
    <property type="molecule type" value="Genomic_DNA"/>
</dbReference>
<dbReference type="Gene3D" id="3.30.2010.10">
    <property type="entry name" value="Metalloproteases ('zincins'), catalytic domain"/>
    <property type="match status" value="1"/>
</dbReference>
<dbReference type="FunFam" id="3.30.2010.10:FF:000005">
    <property type="entry name" value="CAAX prenyl protease"/>
    <property type="match status" value="1"/>
</dbReference>
<feature type="binding site" evidence="14">
    <location>
        <position position="300"/>
    </location>
    <ligand>
        <name>Zn(2+)</name>
        <dbReference type="ChEBI" id="CHEBI:29105"/>
        <note>catalytic</note>
    </ligand>
</feature>
<dbReference type="Pfam" id="PF16491">
    <property type="entry name" value="Peptidase_M48_N"/>
    <property type="match status" value="1"/>
</dbReference>
<evidence type="ECO:0000313" key="18">
    <source>
        <dbReference type="EMBL" id="KAK9826840.1"/>
    </source>
</evidence>
<keyword evidence="8 15" id="KW-1133">Transmembrane helix</keyword>
<dbReference type="AlphaFoldDB" id="A0AAW1QZT3"/>
<keyword evidence="10 15" id="KW-0472">Membrane</keyword>
<feature type="active site" description="Proton donor" evidence="13">
    <location>
        <position position="383"/>
    </location>
</feature>
<dbReference type="EC" id="3.4.24.84" evidence="15"/>
<dbReference type="GO" id="GO:0005789">
    <property type="term" value="C:endoplasmic reticulum membrane"/>
    <property type="evidence" value="ECO:0007669"/>
    <property type="project" value="UniProtKB-SubCell"/>
</dbReference>
<keyword evidence="7 14" id="KW-0862">Zinc</keyword>
<feature type="transmembrane region" description="Helical" evidence="15">
    <location>
        <begin position="198"/>
        <end position="220"/>
    </location>
</feature>
<gene>
    <name evidence="18" type="ORF">WJX81_006463</name>
</gene>
<comment type="function">
    <text evidence="15">Proteolytically removes the C-terminal three residues of farnesylated proteins.</text>
</comment>
<name>A0AAW1QZT3_9CHLO</name>
<evidence type="ECO:0000256" key="9">
    <source>
        <dbReference type="ARBA" id="ARBA00023049"/>
    </source>
</evidence>
<dbReference type="GO" id="GO:0046872">
    <property type="term" value="F:metal ion binding"/>
    <property type="evidence" value="ECO:0007669"/>
    <property type="project" value="UniProtKB-UniRule"/>
</dbReference>
<organism evidence="18 19">
    <name type="scientific">Elliptochloris bilobata</name>
    <dbReference type="NCBI Taxonomy" id="381761"/>
    <lineage>
        <taxon>Eukaryota</taxon>
        <taxon>Viridiplantae</taxon>
        <taxon>Chlorophyta</taxon>
        <taxon>core chlorophytes</taxon>
        <taxon>Trebouxiophyceae</taxon>
        <taxon>Trebouxiophyceae incertae sedis</taxon>
        <taxon>Elliptochloris clade</taxon>
        <taxon>Elliptochloris</taxon>
    </lineage>
</organism>
<evidence type="ECO:0000256" key="6">
    <source>
        <dbReference type="ARBA" id="ARBA00022824"/>
    </source>
</evidence>
<dbReference type="PANTHER" id="PTHR10120">
    <property type="entry name" value="CAAX PRENYL PROTEASE 1"/>
    <property type="match status" value="1"/>
</dbReference>
<dbReference type="Proteomes" id="UP001445335">
    <property type="component" value="Unassembled WGS sequence"/>
</dbReference>
<keyword evidence="5 15" id="KW-0378">Hydrolase</keyword>
<evidence type="ECO:0000256" key="1">
    <source>
        <dbReference type="ARBA" id="ARBA00004477"/>
    </source>
</evidence>
<keyword evidence="2 15" id="KW-0645">Protease</keyword>
<evidence type="ECO:0000259" key="17">
    <source>
        <dbReference type="Pfam" id="PF16491"/>
    </source>
</evidence>
<feature type="transmembrane region" description="Helical" evidence="15">
    <location>
        <begin position="23"/>
        <end position="42"/>
    </location>
</feature>
<evidence type="ECO:0000256" key="8">
    <source>
        <dbReference type="ARBA" id="ARBA00022989"/>
    </source>
</evidence>
<evidence type="ECO:0000256" key="3">
    <source>
        <dbReference type="ARBA" id="ARBA00022692"/>
    </source>
</evidence>
<dbReference type="GO" id="GO:0004222">
    <property type="term" value="F:metalloendopeptidase activity"/>
    <property type="evidence" value="ECO:0007669"/>
    <property type="project" value="UniProtKB-UniRule"/>
</dbReference>
<dbReference type="InterPro" id="IPR027057">
    <property type="entry name" value="CAXX_Prtase_1"/>
</dbReference>
<dbReference type="GO" id="GO:0071586">
    <property type="term" value="P:CAAX-box protein processing"/>
    <property type="evidence" value="ECO:0007669"/>
    <property type="project" value="UniProtKB-UniRule"/>
</dbReference>
<comment type="caution">
    <text evidence="15">Lacks conserved residue(s) required for the propagation of feature annotation.</text>
</comment>
<feature type="domain" description="Peptidase M48" evidence="16">
    <location>
        <begin position="234"/>
        <end position="435"/>
    </location>
</feature>
<comment type="subcellular location">
    <subcellularLocation>
        <location evidence="1 15">Endoplasmic reticulum membrane</location>
        <topology evidence="1 15">Multi-pass membrane protein</topology>
    </subcellularLocation>
</comment>
<evidence type="ECO:0000256" key="7">
    <source>
        <dbReference type="ARBA" id="ARBA00022833"/>
    </source>
</evidence>
<evidence type="ECO:0000256" key="12">
    <source>
        <dbReference type="ARBA" id="ARBA00060927"/>
    </source>
</evidence>
<dbReference type="CDD" id="cd07343">
    <property type="entry name" value="M48A_Zmpste24p_like"/>
    <property type="match status" value="1"/>
</dbReference>
<comment type="catalytic activity">
    <reaction evidence="11 15">
        <text>Hydrolyzes the peptide bond -P2-(S-farnesyl or geranylgeranyl)C-P1'-P2'-P3'-COOH where P1' and P2' are amino acids with aliphatic side chains and P3' is any C-terminal residue.</text>
        <dbReference type="EC" id="3.4.24.84"/>
    </reaction>
</comment>
<keyword evidence="4 14" id="KW-0479">Metal-binding</keyword>
<evidence type="ECO:0000313" key="19">
    <source>
        <dbReference type="Proteomes" id="UP001445335"/>
    </source>
</evidence>